<dbReference type="EMBL" id="CP026378">
    <property type="protein sequence ID" value="AUY25520.1"/>
    <property type="molecule type" value="Genomic_DNA"/>
</dbReference>
<dbReference type="InterPro" id="IPR035346">
    <property type="entry name" value="NinD"/>
</dbReference>
<name>A0ABM6S2A7_9GAMM</name>
<dbReference type="Pfam" id="PF17466">
    <property type="entry name" value="NinD"/>
    <property type="match status" value="1"/>
</dbReference>
<evidence type="ECO:0000256" key="1">
    <source>
        <dbReference type="SAM" id="MobiDB-lite"/>
    </source>
</evidence>
<protein>
    <submittedName>
        <fullName evidence="2">Protein ninD</fullName>
    </submittedName>
</protein>
<organism evidence="2 3">
    <name type="scientific">Mixta calida</name>
    <dbReference type="NCBI Taxonomy" id="665913"/>
    <lineage>
        <taxon>Bacteria</taxon>
        <taxon>Pseudomonadati</taxon>
        <taxon>Pseudomonadota</taxon>
        <taxon>Gammaproteobacteria</taxon>
        <taxon>Enterobacterales</taxon>
        <taxon>Erwiniaceae</taxon>
        <taxon>Mixta</taxon>
    </lineage>
</organism>
<keyword evidence="3" id="KW-1185">Reference proteome</keyword>
<evidence type="ECO:0000313" key="3">
    <source>
        <dbReference type="Proteomes" id="UP000237673"/>
    </source>
</evidence>
<proteinExistence type="predicted"/>
<gene>
    <name evidence="2" type="ORF">C2E16_11780</name>
</gene>
<accession>A0ABM6S2A7</accession>
<reference evidence="2 3" key="1">
    <citation type="submission" date="2018-01" db="EMBL/GenBank/DDBJ databases">
        <title>Complete and assembled Genome of Pantoea calida DSM22759T.</title>
        <authorList>
            <person name="Stevens M.J.A."/>
            <person name="Zurfluh K."/>
            <person name="Stephan R."/>
        </authorList>
    </citation>
    <scope>NUCLEOTIDE SEQUENCE [LARGE SCALE GENOMIC DNA]</scope>
    <source>
        <strain evidence="2 3">DSM 22759</strain>
    </source>
</reference>
<sequence>MDSHRLYRCDRCQIPKPADRFREDQPWWHKWCIRCEASPVGEFPIPETDKHRRRDGETDVPHQR</sequence>
<evidence type="ECO:0000313" key="2">
    <source>
        <dbReference type="EMBL" id="AUY25520.1"/>
    </source>
</evidence>
<feature type="compositionally biased region" description="Basic and acidic residues" evidence="1">
    <location>
        <begin position="47"/>
        <end position="64"/>
    </location>
</feature>
<feature type="region of interest" description="Disordered" evidence="1">
    <location>
        <begin position="41"/>
        <end position="64"/>
    </location>
</feature>
<dbReference type="Proteomes" id="UP000237673">
    <property type="component" value="Chromosome"/>
</dbReference>
<dbReference type="RefSeq" id="WP_084970701.1">
    <property type="nucleotide sequence ID" value="NZ_CP026378.1"/>
</dbReference>